<gene>
    <name evidence="3" type="ORF">SPRG_14015</name>
</gene>
<dbReference type="VEuPathDB" id="FungiDB:SPRG_14015"/>
<dbReference type="RefSeq" id="XP_012208822.1">
    <property type="nucleotide sequence ID" value="XM_012353432.1"/>
</dbReference>
<evidence type="ECO:0000256" key="1">
    <source>
        <dbReference type="SAM" id="MobiDB-lite"/>
    </source>
</evidence>
<feature type="region of interest" description="Disordered" evidence="1">
    <location>
        <begin position="17"/>
        <end position="101"/>
    </location>
</feature>
<dbReference type="AlphaFoldDB" id="A0A067C0Z3"/>
<proteinExistence type="predicted"/>
<feature type="chain" id="PRO_5001633985" evidence="2">
    <location>
        <begin position="20"/>
        <end position="114"/>
    </location>
</feature>
<feature type="signal peptide" evidence="2">
    <location>
        <begin position="1"/>
        <end position="19"/>
    </location>
</feature>
<evidence type="ECO:0000256" key="2">
    <source>
        <dbReference type="SAM" id="SignalP"/>
    </source>
</evidence>
<dbReference type="KEGG" id="spar:SPRG_14015"/>
<dbReference type="Proteomes" id="UP000030745">
    <property type="component" value="Unassembled WGS sequence"/>
</dbReference>
<evidence type="ECO:0000313" key="4">
    <source>
        <dbReference type="Proteomes" id="UP000030745"/>
    </source>
</evidence>
<organism evidence="3 4">
    <name type="scientific">Saprolegnia parasitica (strain CBS 223.65)</name>
    <dbReference type="NCBI Taxonomy" id="695850"/>
    <lineage>
        <taxon>Eukaryota</taxon>
        <taxon>Sar</taxon>
        <taxon>Stramenopiles</taxon>
        <taxon>Oomycota</taxon>
        <taxon>Saprolegniomycetes</taxon>
        <taxon>Saprolegniales</taxon>
        <taxon>Saprolegniaceae</taxon>
        <taxon>Saprolegnia</taxon>
    </lineage>
</organism>
<sequence>MKIATVLTFAAIAASHVAAETQSTGSAARGETPTTTEYTSIELTPSTKCPPLPVHGDAYNGEPDDDRFAYDGEPDDNRIAYDGEPDDNRDSFDWSPHDCGPDDRCADNPNAVCY</sequence>
<keyword evidence="4" id="KW-1185">Reference proteome</keyword>
<keyword evidence="2" id="KW-0732">Signal</keyword>
<dbReference type="GeneID" id="24135848"/>
<feature type="compositionally biased region" description="Basic and acidic residues" evidence="1">
    <location>
        <begin position="66"/>
        <end position="101"/>
    </location>
</feature>
<accession>A0A067C0Z3</accession>
<evidence type="ECO:0000313" key="3">
    <source>
        <dbReference type="EMBL" id="KDO20497.1"/>
    </source>
</evidence>
<protein>
    <submittedName>
        <fullName evidence="3">Uncharacterized protein</fullName>
    </submittedName>
</protein>
<name>A0A067C0Z3_SAPPC</name>
<feature type="compositionally biased region" description="Polar residues" evidence="1">
    <location>
        <begin position="20"/>
        <end position="47"/>
    </location>
</feature>
<dbReference type="EMBL" id="KK583311">
    <property type="protein sequence ID" value="KDO20497.1"/>
    <property type="molecule type" value="Genomic_DNA"/>
</dbReference>
<reference evidence="3 4" key="1">
    <citation type="journal article" date="2013" name="PLoS Genet.">
        <title>Distinctive expansion of potential virulence genes in the genome of the oomycete fish pathogen Saprolegnia parasitica.</title>
        <authorList>
            <person name="Jiang R.H."/>
            <person name="de Bruijn I."/>
            <person name="Haas B.J."/>
            <person name="Belmonte R."/>
            <person name="Lobach L."/>
            <person name="Christie J."/>
            <person name="van den Ackerveken G."/>
            <person name="Bottin A."/>
            <person name="Bulone V."/>
            <person name="Diaz-Moreno S.M."/>
            <person name="Dumas B."/>
            <person name="Fan L."/>
            <person name="Gaulin E."/>
            <person name="Govers F."/>
            <person name="Grenville-Briggs L.J."/>
            <person name="Horner N.R."/>
            <person name="Levin J.Z."/>
            <person name="Mammella M."/>
            <person name="Meijer H.J."/>
            <person name="Morris P."/>
            <person name="Nusbaum C."/>
            <person name="Oome S."/>
            <person name="Phillips A.J."/>
            <person name="van Rooyen D."/>
            <person name="Rzeszutek E."/>
            <person name="Saraiva M."/>
            <person name="Secombes C.J."/>
            <person name="Seidl M.F."/>
            <person name="Snel B."/>
            <person name="Stassen J.H."/>
            <person name="Sykes S."/>
            <person name="Tripathy S."/>
            <person name="van den Berg H."/>
            <person name="Vega-Arreguin J.C."/>
            <person name="Wawra S."/>
            <person name="Young S.K."/>
            <person name="Zeng Q."/>
            <person name="Dieguez-Uribeondo J."/>
            <person name="Russ C."/>
            <person name="Tyler B.M."/>
            <person name="van West P."/>
        </authorList>
    </citation>
    <scope>NUCLEOTIDE SEQUENCE [LARGE SCALE GENOMIC DNA]</scope>
    <source>
        <strain evidence="3 4">CBS 223.65</strain>
    </source>
</reference>